<evidence type="ECO:0000256" key="1">
    <source>
        <dbReference type="SAM" id="MobiDB-lite"/>
    </source>
</evidence>
<dbReference type="SUPFAM" id="SSF48726">
    <property type="entry name" value="Immunoglobulin"/>
    <property type="match status" value="1"/>
</dbReference>
<feature type="compositionally biased region" description="Basic and acidic residues" evidence="1">
    <location>
        <begin position="15"/>
        <end position="27"/>
    </location>
</feature>
<dbReference type="InterPro" id="IPR013783">
    <property type="entry name" value="Ig-like_fold"/>
</dbReference>
<organism evidence="3 4">
    <name type="scientific">Trichonephila inaurata madagascariensis</name>
    <dbReference type="NCBI Taxonomy" id="2747483"/>
    <lineage>
        <taxon>Eukaryota</taxon>
        <taxon>Metazoa</taxon>
        <taxon>Ecdysozoa</taxon>
        <taxon>Arthropoda</taxon>
        <taxon>Chelicerata</taxon>
        <taxon>Arachnida</taxon>
        <taxon>Araneae</taxon>
        <taxon>Araneomorphae</taxon>
        <taxon>Entelegynae</taxon>
        <taxon>Araneoidea</taxon>
        <taxon>Nephilidae</taxon>
        <taxon>Trichonephila</taxon>
        <taxon>Trichonephila inaurata</taxon>
    </lineage>
</organism>
<feature type="non-terminal residue" evidence="3">
    <location>
        <position position="1"/>
    </location>
</feature>
<sequence>MPSTREYNLQPRRGAKVESRPSSEKRTQQGGPVRSRGSREKQQYRPYADEQGRVVDPDDCRKADIFFLGLNFPPYIIEELSSSDLIAREGTNVTLNCASKGYPEPKLSWYREHYKPGDAGNWQKDSLVQ</sequence>
<keyword evidence="4" id="KW-1185">Reference proteome</keyword>
<dbReference type="InterPro" id="IPR007110">
    <property type="entry name" value="Ig-like_dom"/>
</dbReference>
<dbReference type="EMBL" id="BMAV01007862">
    <property type="protein sequence ID" value="GFY51037.1"/>
    <property type="molecule type" value="Genomic_DNA"/>
</dbReference>
<comment type="caution">
    <text evidence="3">The sequence shown here is derived from an EMBL/GenBank/DDBJ whole genome shotgun (WGS) entry which is preliminary data.</text>
</comment>
<evidence type="ECO:0000313" key="4">
    <source>
        <dbReference type="Proteomes" id="UP000886998"/>
    </source>
</evidence>
<dbReference type="OrthoDB" id="10012075at2759"/>
<reference evidence="3" key="1">
    <citation type="submission" date="2020-08" db="EMBL/GenBank/DDBJ databases">
        <title>Multicomponent nature underlies the extraordinary mechanical properties of spider dragline silk.</title>
        <authorList>
            <person name="Kono N."/>
            <person name="Nakamura H."/>
            <person name="Mori M."/>
            <person name="Yoshida Y."/>
            <person name="Ohtoshi R."/>
            <person name="Malay A.D."/>
            <person name="Moran D.A.P."/>
            <person name="Tomita M."/>
            <person name="Numata K."/>
            <person name="Arakawa K."/>
        </authorList>
    </citation>
    <scope>NUCLEOTIDE SEQUENCE</scope>
</reference>
<dbReference type="PROSITE" id="PS50835">
    <property type="entry name" value="IG_LIKE"/>
    <property type="match status" value="1"/>
</dbReference>
<accession>A0A8X6XC56</accession>
<gene>
    <name evidence="3" type="ORF">TNIN_311371</name>
</gene>
<feature type="compositionally biased region" description="Basic and acidic residues" evidence="1">
    <location>
        <begin position="37"/>
        <end position="55"/>
    </location>
</feature>
<dbReference type="InterPro" id="IPR036179">
    <property type="entry name" value="Ig-like_dom_sf"/>
</dbReference>
<dbReference type="Proteomes" id="UP000886998">
    <property type="component" value="Unassembled WGS sequence"/>
</dbReference>
<feature type="region of interest" description="Disordered" evidence="1">
    <location>
        <begin position="1"/>
        <end position="55"/>
    </location>
</feature>
<name>A0A8X6XC56_9ARAC</name>
<proteinExistence type="predicted"/>
<dbReference type="Gene3D" id="2.60.40.10">
    <property type="entry name" value="Immunoglobulins"/>
    <property type="match status" value="1"/>
</dbReference>
<dbReference type="AlphaFoldDB" id="A0A8X6XC56"/>
<feature type="domain" description="Ig-like" evidence="2">
    <location>
        <begin position="74"/>
        <end position="129"/>
    </location>
</feature>
<evidence type="ECO:0000313" key="3">
    <source>
        <dbReference type="EMBL" id="GFY51037.1"/>
    </source>
</evidence>
<dbReference type="Pfam" id="PF13927">
    <property type="entry name" value="Ig_3"/>
    <property type="match status" value="1"/>
</dbReference>
<protein>
    <recommendedName>
        <fullName evidence="2">Ig-like domain-containing protein</fullName>
    </recommendedName>
</protein>
<evidence type="ECO:0000259" key="2">
    <source>
        <dbReference type="PROSITE" id="PS50835"/>
    </source>
</evidence>